<comment type="function">
    <text evidence="7">Removes the formyl group from the N-terminal Met of newly synthesized proteins.</text>
</comment>
<dbReference type="CDD" id="cd00487">
    <property type="entry name" value="Pep_deformylase"/>
    <property type="match status" value="1"/>
</dbReference>
<dbReference type="GO" id="GO:0006412">
    <property type="term" value="P:translation"/>
    <property type="evidence" value="ECO:0007669"/>
    <property type="project" value="UniProtKB-KW"/>
</dbReference>
<dbReference type="PRINTS" id="PR01576">
    <property type="entry name" value="PDEFORMYLASE"/>
</dbReference>
<comment type="caution">
    <text evidence="8">The sequence shown here is derived from an EMBL/GenBank/DDBJ whole genome shotgun (WGS) entry which is preliminary data.</text>
</comment>
<keyword evidence="9" id="KW-1185">Reference proteome</keyword>
<dbReference type="Proteomes" id="UP001530293">
    <property type="component" value="Unassembled WGS sequence"/>
</dbReference>
<comment type="catalytic activity">
    <reaction evidence="7">
        <text>N-terminal N-formyl-L-methionyl-[peptide] + H2O = N-terminal L-methionyl-[peptide] + formate</text>
        <dbReference type="Rhea" id="RHEA:24420"/>
        <dbReference type="Rhea" id="RHEA-COMP:10639"/>
        <dbReference type="Rhea" id="RHEA-COMP:10640"/>
        <dbReference type="ChEBI" id="CHEBI:15377"/>
        <dbReference type="ChEBI" id="CHEBI:15740"/>
        <dbReference type="ChEBI" id="CHEBI:49298"/>
        <dbReference type="ChEBI" id="CHEBI:64731"/>
        <dbReference type="EC" id="3.5.1.88"/>
    </reaction>
</comment>
<dbReference type="HAMAP" id="MF_00163">
    <property type="entry name" value="Pep_deformylase"/>
    <property type="match status" value="1"/>
</dbReference>
<keyword evidence="6" id="KW-0408">Iron</keyword>
<protein>
    <recommendedName>
        <fullName evidence="2 7">Peptide deformylase</fullName>
        <ecNumber evidence="2 7">3.5.1.88</ecNumber>
    </recommendedName>
</protein>
<evidence type="ECO:0000256" key="4">
    <source>
        <dbReference type="ARBA" id="ARBA00022801"/>
    </source>
</evidence>
<evidence type="ECO:0000256" key="5">
    <source>
        <dbReference type="ARBA" id="ARBA00022917"/>
    </source>
</evidence>
<organism evidence="8 9">
    <name type="scientific">Discostella pseudostelligera</name>
    <dbReference type="NCBI Taxonomy" id="259834"/>
    <lineage>
        <taxon>Eukaryota</taxon>
        <taxon>Sar</taxon>
        <taxon>Stramenopiles</taxon>
        <taxon>Ochrophyta</taxon>
        <taxon>Bacillariophyta</taxon>
        <taxon>Coscinodiscophyceae</taxon>
        <taxon>Thalassiosirophycidae</taxon>
        <taxon>Stephanodiscales</taxon>
        <taxon>Stephanodiscaceae</taxon>
        <taxon>Discostella</taxon>
    </lineage>
</organism>
<evidence type="ECO:0000256" key="6">
    <source>
        <dbReference type="ARBA" id="ARBA00023004"/>
    </source>
</evidence>
<dbReference type="PANTHER" id="PTHR10458">
    <property type="entry name" value="PEPTIDE DEFORMYLASE"/>
    <property type="match status" value="1"/>
</dbReference>
<evidence type="ECO:0000256" key="2">
    <source>
        <dbReference type="ARBA" id="ARBA00012175"/>
    </source>
</evidence>
<dbReference type="InterPro" id="IPR023635">
    <property type="entry name" value="Peptide_deformylase"/>
</dbReference>
<keyword evidence="5 7" id="KW-0648">Protein biosynthesis</keyword>
<dbReference type="SUPFAM" id="SSF56420">
    <property type="entry name" value="Peptide deformylase"/>
    <property type="match status" value="1"/>
</dbReference>
<gene>
    <name evidence="8" type="ORF">ACHAWU_010116</name>
</gene>
<dbReference type="PANTHER" id="PTHR10458:SF22">
    <property type="entry name" value="PEPTIDE DEFORMYLASE"/>
    <property type="match status" value="1"/>
</dbReference>
<comment type="similarity">
    <text evidence="1 7">Belongs to the polypeptide deformylase family.</text>
</comment>
<evidence type="ECO:0000256" key="7">
    <source>
        <dbReference type="RuleBase" id="RU362111"/>
    </source>
</evidence>
<accession>A0ABD3MGV6</accession>
<dbReference type="FunFam" id="3.90.45.10:FF:000005">
    <property type="entry name" value="Peptide deformylase"/>
    <property type="match status" value="1"/>
</dbReference>
<dbReference type="EMBL" id="JALLBG020000144">
    <property type="protein sequence ID" value="KAL3761939.1"/>
    <property type="molecule type" value="Genomic_DNA"/>
</dbReference>
<evidence type="ECO:0000256" key="1">
    <source>
        <dbReference type="ARBA" id="ARBA00010759"/>
    </source>
</evidence>
<name>A0ABD3MGV6_9STRA</name>
<dbReference type="InterPro" id="IPR036821">
    <property type="entry name" value="Peptide_deformylase_sf"/>
</dbReference>
<dbReference type="AlphaFoldDB" id="A0ABD3MGV6"/>
<evidence type="ECO:0000313" key="9">
    <source>
        <dbReference type="Proteomes" id="UP001530293"/>
    </source>
</evidence>
<dbReference type="NCBIfam" id="TIGR00079">
    <property type="entry name" value="pept_deformyl"/>
    <property type="match status" value="1"/>
</dbReference>
<sequence length="262" mass="29180">MTALYSMIRHTAAFAPLVRHHASSPSSCMTVSTFGATTTTTTTRHFSRPSSPLASPSITSRISSLLFSSSIEEEIDPGIVAGTDLRVLKYPHPSLRAPNAEIPLEELTGPGCEISKIAKEMFLVMYAAKGVGLAAPQVGINKQLMVYNEYGDPKQWMHETVMINPKIVEFSDATDVENEGCLSFPEVRGDIVRSKWIKIEAYNLKGKKFKKKFKGWEARIFQHEYDHLEGKVFIDRLTEDGRKESQPKLNELIDKFGEGGTL</sequence>
<dbReference type="NCBIfam" id="NF001159">
    <property type="entry name" value="PRK00150.1-3"/>
    <property type="match status" value="1"/>
</dbReference>
<dbReference type="EC" id="3.5.1.88" evidence="2 7"/>
<dbReference type="Gene3D" id="3.90.45.10">
    <property type="entry name" value="Peptide deformylase"/>
    <property type="match status" value="1"/>
</dbReference>
<proteinExistence type="inferred from homology"/>
<reference evidence="8 9" key="1">
    <citation type="submission" date="2024-10" db="EMBL/GenBank/DDBJ databases">
        <title>Updated reference genomes for cyclostephanoid diatoms.</title>
        <authorList>
            <person name="Roberts W.R."/>
            <person name="Alverson A.J."/>
        </authorList>
    </citation>
    <scope>NUCLEOTIDE SEQUENCE [LARGE SCALE GENOMIC DNA]</scope>
    <source>
        <strain evidence="8 9">AJA232-27</strain>
    </source>
</reference>
<evidence type="ECO:0000256" key="3">
    <source>
        <dbReference type="ARBA" id="ARBA00022723"/>
    </source>
</evidence>
<dbReference type="GO" id="GO:0042586">
    <property type="term" value="F:peptide deformylase activity"/>
    <property type="evidence" value="ECO:0007669"/>
    <property type="project" value="UniProtKB-EC"/>
</dbReference>
<evidence type="ECO:0000313" key="8">
    <source>
        <dbReference type="EMBL" id="KAL3761939.1"/>
    </source>
</evidence>
<dbReference type="GO" id="GO:0046872">
    <property type="term" value="F:metal ion binding"/>
    <property type="evidence" value="ECO:0007669"/>
    <property type="project" value="UniProtKB-KW"/>
</dbReference>
<dbReference type="Pfam" id="PF01327">
    <property type="entry name" value="Pep_deformylase"/>
    <property type="match status" value="1"/>
</dbReference>
<keyword evidence="4 7" id="KW-0378">Hydrolase</keyword>
<keyword evidence="3 7" id="KW-0479">Metal-binding</keyword>